<reference evidence="1 2" key="1">
    <citation type="journal article" date="2013" name="Appl. Environ. Microbiol.">
        <title>Genome analysis suggests that the soil oligotrophic bacterium Agromonas oligotrophica (Bradyrhizobium oligotrophicum) is a nitrogen-fixing symbiont of Aeschynomene indica.</title>
        <authorList>
            <person name="Okubo T."/>
            <person name="Fukushima S."/>
            <person name="Itakura M."/>
            <person name="Oshima K."/>
            <person name="Longtonglang A."/>
            <person name="Teaumroong N."/>
            <person name="Mitsui H."/>
            <person name="Hattori M."/>
            <person name="Hattori R."/>
            <person name="Hattori T."/>
            <person name="Minamisawa K."/>
        </authorList>
    </citation>
    <scope>NUCLEOTIDE SEQUENCE [LARGE SCALE GENOMIC DNA]</scope>
    <source>
        <strain evidence="1 2">S58</strain>
    </source>
</reference>
<protein>
    <recommendedName>
        <fullName evidence="3">Aminotransferase class I/classII domain-containing protein</fullName>
    </recommendedName>
</protein>
<dbReference type="OrthoDB" id="8200253at2"/>
<sequence>METIEAYLARKHQELQLLNACLRRPHAVPAPRSVMEVVRHKFQFTAALKAEHALNDWTATETAWADADDHRAGPFAFSYDYQRADLDVRGPSFYAAGGSRHDTVYTISGMAAIAALLLAMRPALGTADLLMLPGSYGETQELIAAHARHLHPVTLTRDLANALAQPSPAPRLLLIDSSATTSRFEAVLSCDRPAIDLLIFDTTCFANGSGRIRRVLAWARRWDVPVVMVRSHTKLDSLGAEYGRLGSVAYVDWATASSTKRLALAALPEETRNAVRLLGGAALPAHFPPYVGISAYRALTARRVAAILRNSRRARRLFATTLRGLTAELDFAHGLYVTLASHAPLDEVTARQAATAMSDDLRRAGLPIRHAGSFGFDFAATEWFHDATTDRYSVRVAVPDLPTAIWDELTDAIAGWWSAHQGRSAAA</sequence>
<dbReference type="RefSeq" id="WP_015663954.1">
    <property type="nucleotide sequence ID" value="NC_020453.1"/>
</dbReference>
<dbReference type="HOGENOM" id="CLU_675554_0_0_5"/>
<dbReference type="InterPro" id="IPR015424">
    <property type="entry name" value="PyrdxlP-dep_Trfase"/>
</dbReference>
<dbReference type="KEGG" id="aol:S58_08050"/>
<evidence type="ECO:0000313" key="1">
    <source>
        <dbReference type="EMBL" id="BAM86818.1"/>
    </source>
</evidence>
<dbReference type="STRING" id="1245469.S58_08050"/>
<dbReference type="eggNOG" id="ENOG5032KQ8">
    <property type="taxonomic scope" value="Bacteria"/>
</dbReference>
<dbReference type="EMBL" id="AP012603">
    <property type="protein sequence ID" value="BAM86818.1"/>
    <property type="molecule type" value="Genomic_DNA"/>
</dbReference>
<evidence type="ECO:0008006" key="3">
    <source>
        <dbReference type="Google" id="ProtNLM"/>
    </source>
</evidence>
<proteinExistence type="predicted"/>
<accession>M4Z131</accession>
<name>M4Z131_9BRAD</name>
<dbReference type="Proteomes" id="UP000011841">
    <property type="component" value="Chromosome"/>
</dbReference>
<dbReference type="PATRIC" id="fig|1245469.3.peg.824"/>
<keyword evidence="2" id="KW-1185">Reference proteome</keyword>
<dbReference type="GeneID" id="301814797"/>
<organism evidence="1 2">
    <name type="scientific">Bradyrhizobium oligotrophicum S58</name>
    <dbReference type="NCBI Taxonomy" id="1245469"/>
    <lineage>
        <taxon>Bacteria</taxon>
        <taxon>Pseudomonadati</taxon>
        <taxon>Pseudomonadota</taxon>
        <taxon>Alphaproteobacteria</taxon>
        <taxon>Hyphomicrobiales</taxon>
        <taxon>Nitrobacteraceae</taxon>
        <taxon>Bradyrhizobium</taxon>
    </lineage>
</organism>
<dbReference type="SUPFAM" id="SSF53383">
    <property type="entry name" value="PLP-dependent transferases"/>
    <property type="match status" value="1"/>
</dbReference>
<dbReference type="AlphaFoldDB" id="M4Z131"/>
<gene>
    <name evidence="1" type="ORF">S58_08050</name>
</gene>
<evidence type="ECO:0000313" key="2">
    <source>
        <dbReference type="Proteomes" id="UP000011841"/>
    </source>
</evidence>